<dbReference type="Pfam" id="PF13443">
    <property type="entry name" value="HTH_26"/>
    <property type="match status" value="1"/>
</dbReference>
<evidence type="ECO:0000313" key="3">
    <source>
        <dbReference type="Proteomes" id="UP000831782"/>
    </source>
</evidence>
<sequence length="81" mass="9187">MSDKYVLEIKIGSELKKRGLTQKDLAELTGIRPNAISNLVRGFVERITIDHLERIAKALEVDDINELLTLHIEESKEESAK</sequence>
<protein>
    <submittedName>
        <fullName evidence="2">Helix-turn-helix transcriptional regulator</fullName>
    </submittedName>
</protein>
<gene>
    <name evidence="2" type="ORF">MUN88_19160</name>
</gene>
<reference evidence="2 3" key="1">
    <citation type="submission" date="2022-04" db="EMBL/GenBank/DDBJ databases">
        <title>Gracilibacillus sp. isolated from saltern.</title>
        <authorList>
            <person name="Won M."/>
            <person name="Lee C.-M."/>
            <person name="Woen H.-Y."/>
            <person name="Kwon S.-W."/>
        </authorList>
    </citation>
    <scope>NUCLEOTIDE SEQUENCE [LARGE SCALE GENOMIC DNA]</scope>
    <source>
        <strain evidence="2 3">SSWR10-1</strain>
    </source>
</reference>
<dbReference type="EMBL" id="CP095072">
    <property type="protein sequence ID" value="UOQ48139.1"/>
    <property type="molecule type" value="Genomic_DNA"/>
</dbReference>
<dbReference type="Proteomes" id="UP000831782">
    <property type="component" value="Chromosome"/>
</dbReference>
<feature type="domain" description="HTH cro/C1-type" evidence="1">
    <location>
        <begin position="16"/>
        <end position="67"/>
    </location>
</feature>
<dbReference type="PROSITE" id="PS50943">
    <property type="entry name" value="HTH_CROC1"/>
    <property type="match status" value="1"/>
</dbReference>
<name>A0ABY4EV32_9BACI</name>
<dbReference type="Gene3D" id="1.10.260.40">
    <property type="entry name" value="lambda repressor-like DNA-binding domains"/>
    <property type="match status" value="1"/>
</dbReference>
<keyword evidence="3" id="KW-1185">Reference proteome</keyword>
<dbReference type="RefSeq" id="WP_244718216.1">
    <property type="nucleotide sequence ID" value="NZ_CP095072.1"/>
</dbReference>
<proteinExistence type="predicted"/>
<dbReference type="InterPro" id="IPR001387">
    <property type="entry name" value="Cro/C1-type_HTH"/>
</dbReference>
<dbReference type="SMART" id="SM00530">
    <property type="entry name" value="HTH_XRE"/>
    <property type="match status" value="1"/>
</dbReference>
<dbReference type="SUPFAM" id="SSF47413">
    <property type="entry name" value="lambda repressor-like DNA-binding domains"/>
    <property type="match status" value="1"/>
</dbReference>
<accession>A0ABY4EV32</accession>
<dbReference type="CDD" id="cd00093">
    <property type="entry name" value="HTH_XRE"/>
    <property type="match status" value="1"/>
</dbReference>
<dbReference type="InterPro" id="IPR010982">
    <property type="entry name" value="Lambda_DNA-bd_dom_sf"/>
</dbReference>
<evidence type="ECO:0000313" key="2">
    <source>
        <dbReference type="EMBL" id="UOQ48139.1"/>
    </source>
</evidence>
<organism evidence="2 3">
    <name type="scientific">Gracilibacillus caseinilyticus</name>
    <dbReference type="NCBI Taxonomy" id="2932256"/>
    <lineage>
        <taxon>Bacteria</taxon>
        <taxon>Bacillati</taxon>
        <taxon>Bacillota</taxon>
        <taxon>Bacilli</taxon>
        <taxon>Bacillales</taxon>
        <taxon>Bacillaceae</taxon>
        <taxon>Gracilibacillus</taxon>
    </lineage>
</organism>
<evidence type="ECO:0000259" key="1">
    <source>
        <dbReference type="PROSITE" id="PS50943"/>
    </source>
</evidence>